<keyword evidence="5" id="KW-1185">Reference proteome</keyword>
<dbReference type="PANTHER" id="PTHR32022">
    <property type="entry name" value="D-GLUTAMATE CYCLASE, MITOCHONDRIAL"/>
    <property type="match status" value="1"/>
</dbReference>
<dbReference type="OrthoDB" id="149585at2"/>
<dbReference type="KEGG" id="lcu:PL11_002850"/>
<gene>
    <name evidence="4" type="ORF">PL11_002850</name>
</gene>
<evidence type="ECO:0000313" key="4">
    <source>
        <dbReference type="EMBL" id="AQW20929.1"/>
    </source>
</evidence>
<organism evidence="4 5">
    <name type="scientific">Lentilactobacillus curieae</name>
    <dbReference type="NCBI Taxonomy" id="1138822"/>
    <lineage>
        <taxon>Bacteria</taxon>
        <taxon>Bacillati</taxon>
        <taxon>Bacillota</taxon>
        <taxon>Bacilli</taxon>
        <taxon>Lactobacillales</taxon>
        <taxon>Lactobacillaceae</taxon>
        <taxon>Lentilactobacillus</taxon>
    </lineage>
</organism>
<evidence type="ECO:0000256" key="2">
    <source>
        <dbReference type="ARBA" id="ARBA00023239"/>
    </source>
</evidence>
<dbReference type="InterPro" id="IPR038021">
    <property type="entry name" value="Putative_hydro-lyase"/>
</dbReference>
<dbReference type="EMBL" id="CP018906">
    <property type="protein sequence ID" value="AQW20929.1"/>
    <property type="molecule type" value="Genomic_DNA"/>
</dbReference>
<dbReference type="HAMAP" id="MF_01830">
    <property type="entry name" value="Hydro_lyase"/>
    <property type="match status" value="1"/>
</dbReference>
<dbReference type="GO" id="GO:0016829">
    <property type="term" value="F:lyase activity"/>
    <property type="evidence" value="ECO:0007669"/>
    <property type="project" value="UniProtKB-KW"/>
</dbReference>
<dbReference type="Gene3D" id="3.30.2040.10">
    <property type="entry name" value="PSTPO5379-like domain"/>
    <property type="match status" value="1"/>
</dbReference>
<evidence type="ECO:0000256" key="1">
    <source>
        <dbReference type="ARBA" id="ARBA00007896"/>
    </source>
</evidence>
<accession>A0A1S6QH57</accession>
<evidence type="ECO:0000256" key="3">
    <source>
        <dbReference type="HAMAP-Rule" id="MF_01830"/>
    </source>
</evidence>
<dbReference type="InterPro" id="IPR009906">
    <property type="entry name" value="D-Glu_cyclase"/>
</dbReference>
<name>A0A1S6QH57_9LACO</name>
<dbReference type="eggNOG" id="COG4336">
    <property type="taxonomic scope" value="Bacteria"/>
</dbReference>
<dbReference type="NCBIfam" id="NF003969">
    <property type="entry name" value="PRK05463.1"/>
    <property type="match status" value="1"/>
</dbReference>
<dbReference type="PIRSF" id="PIRSF029755">
    <property type="entry name" value="UCP029755"/>
    <property type="match status" value="1"/>
</dbReference>
<sequence length="266" mass="29166">MILMTTVTANLTPVELRRKIRSGEFSLPTSGLCPGYTQANLVILPKSLAYDFLLFTQRNPRPCPVLEVSDAGSRSLNVFAKDVDLANDFPKYRIYKNGEVTDEVTSVQNYWQEDFVSFLIGCSFSFESELISAGIEVRNITENVNVPMFNTNIPLQSAGIFHGNMVVSMRPIPEAQVPTAVQVTASMPKVHGAPIQIGDPQAIGISDVNQPDYGDSVTIKPGEVPVFWPCGVTPQNVIMQTKPPLVITHAPGHMLVTDVINTTLKY</sequence>
<dbReference type="Pfam" id="PF07286">
    <property type="entry name" value="D-Glu_cyclase"/>
    <property type="match status" value="1"/>
</dbReference>
<evidence type="ECO:0000313" key="5">
    <source>
        <dbReference type="Proteomes" id="UP000030361"/>
    </source>
</evidence>
<dbReference type="PANTHER" id="PTHR32022:SF10">
    <property type="entry name" value="D-GLUTAMATE CYCLASE, MITOCHONDRIAL"/>
    <property type="match status" value="1"/>
</dbReference>
<dbReference type="FunFam" id="3.30.2040.10:FF:000001">
    <property type="entry name" value="D-glutamate cyclase, mitochondrial"/>
    <property type="match status" value="1"/>
</dbReference>
<keyword evidence="2 3" id="KW-0456">Lyase</keyword>
<dbReference type="SUPFAM" id="SSF160920">
    <property type="entry name" value="PSTPO5379-like"/>
    <property type="match status" value="1"/>
</dbReference>
<dbReference type="AlphaFoldDB" id="A0A1S6QH57"/>
<comment type="similarity">
    <text evidence="1 3">Belongs to the D-glutamate cyclase family.</text>
</comment>
<proteinExistence type="inferred from homology"/>
<dbReference type="Proteomes" id="UP000030361">
    <property type="component" value="Chromosome"/>
</dbReference>
<dbReference type="EC" id="4.2.1.-" evidence="3"/>
<protein>
    <recommendedName>
        <fullName evidence="3">Putative hydro-lyase PL11_002850</fullName>
        <ecNumber evidence="3">4.2.1.-</ecNumber>
    </recommendedName>
</protein>
<reference evidence="4 5" key="1">
    <citation type="journal article" date="2015" name="Genome Announc.">
        <title>Genome Sequence of Lactobacillus curieae CCTCC M 2011381T, a Novel Producer of Gamma-aminobutyric Acid.</title>
        <authorList>
            <person name="Wang Y."/>
            <person name="Wang Y."/>
            <person name="Lang C."/>
            <person name="Wei D."/>
            <person name="Xu P."/>
            <person name="Xie J."/>
        </authorList>
    </citation>
    <scope>NUCLEOTIDE SEQUENCE [LARGE SCALE GENOMIC DNA]</scope>
    <source>
        <strain evidence="4 5">CCTCC M 2011381</strain>
    </source>
</reference>
<dbReference type="InterPro" id="IPR016938">
    <property type="entry name" value="UPF0317"/>
</dbReference>
<dbReference type="Gene3D" id="3.40.1640.10">
    <property type="entry name" value="PSTPO5379-like"/>
    <property type="match status" value="1"/>
</dbReference>